<feature type="compositionally biased region" description="Low complexity" evidence="3">
    <location>
        <begin position="168"/>
        <end position="181"/>
    </location>
</feature>
<dbReference type="InterPro" id="IPR051500">
    <property type="entry name" value="cTAGE_MIA/OTOR"/>
</dbReference>
<evidence type="ECO:0000256" key="3">
    <source>
        <dbReference type="SAM" id="MobiDB-lite"/>
    </source>
</evidence>
<evidence type="ECO:0000313" key="5">
    <source>
        <dbReference type="Proteomes" id="UP000028990"/>
    </source>
</evidence>
<feature type="region of interest" description="Disordered" evidence="3">
    <location>
        <begin position="295"/>
        <end position="329"/>
    </location>
</feature>
<evidence type="ECO:0000256" key="2">
    <source>
        <dbReference type="SAM" id="Coils"/>
    </source>
</evidence>
<protein>
    <submittedName>
        <fullName evidence="4">Cutaneous T-cell lymphoma-associated antigen 5</fullName>
    </submittedName>
</protein>
<feature type="region of interest" description="Disordered" evidence="3">
    <location>
        <begin position="149"/>
        <end position="185"/>
    </location>
</feature>
<evidence type="ECO:0000313" key="4">
    <source>
        <dbReference type="EMBL" id="KFO21644.1"/>
    </source>
</evidence>
<keyword evidence="5" id="KW-1185">Reference proteome</keyword>
<dbReference type="AlphaFoldDB" id="A0A091CR16"/>
<dbReference type="PANTHER" id="PTHR23158">
    <property type="entry name" value="MELANOMA INHIBITORY ACTIVITY-RELATED"/>
    <property type="match status" value="1"/>
</dbReference>
<dbReference type="GO" id="GO:0009306">
    <property type="term" value="P:protein secretion"/>
    <property type="evidence" value="ECO:0007669"/>
    <property type="project" value="TreeGrafter"/>
</dbReference>
<name>A0A091CR16_FUKDA</name>
<dbReference type="GO" id="GO:0006888">
    <property type="term" value="P:endoplasmic reticulum to Golgi vesicle-mediated transport"/>
    <property type="evidence" value="ECO:0007669"/>
    <property type="project" value="TreeGrafter"/>
</dbReference>
<dbReference type="EMBL" id="KN124327">
    <property type="protein sequence ID" value="KFO21644.1"/>
    <property type="molecule type" value="Genomic_DNA"/>
</dbReference>
<proteinExistence type="predicted"/>
<gene>
    <name evidence="4" type="ORF">H920_16968</name>
</gene>
<dbReference type="GO" id="GO:0070971">
    <property type="term" value="C:endoplasmic reticulum exit site"/>
    <property type="evidence" value="ECO:0007669"/>
    <property type="project" value="TreeGrafter"/>
</dbReference>
<keyword evidence="1 2" id="KW-0175">Coiled coil</keyword>
<dbReference type="GO" id="GO:0005789">
    <property type="term" value="C:endoplasmic reticulum membrane"/>
    <property type="evidence" value="ECO:0007669"/>
    <property type="project" value="TreeGrafter"/>
</dbReference>
<accession>A0A091CR16</accession>
<dbReference type="GO" id="GO:0035459">
    <property type="term" value="P:vesicle cargo loading"/>
    <property type="evidence" value="ECO:0007669"/>
    <property type="project" value="TreeGrafter"/>
</dbReference>
<evidence type="ECO:0000256" key="1">
    <source>
        <dbReference type="ARBA" id="ARBA00023054"/>
    </source>
</evidence>
<sequence>MEWPDTVCLLTVLLLLWRIFCAIRSRLGFREKQLSLQLADLLQDKCQLLDKVSRLQTGQEALEAALKEAREAKRWEMAQDRARLQGLIAVLLGELKEQHSAPFRNQQSRMAVISKRVRSLEEESESLTWKVAETKVALLRFNKARAQGARAEEEPIASVHHLQTQRTSGQSANSQQPSAPQKLQQRLTASFEVQHRVLSCHGKAGLQARSRAEQQLQERERAATEELETCRKLVRDLEEECERTVRFYQRQLTSVQREARENWVVAHNAEKELCNLRKENARTRQKLREMELKAPLSGKDPASLSVAESASSRWFSPRGPSRRCRPAPAKGSFPLLPTLWEEPGDCWTSSLAGPQSPPTAP</sequence>
<dbReference type="Proteomes" id="UP000028990">
    <property type="component" value="Unassembled WGS sequence"/>
</dbReference>
<reference evidence="4 5" key="1">
    <citation type="submission" date="2013-11" db="EMBL/GenBank/DDBJ databases">
        <title>The Damaraland mole rat (Fukomys damarensis) genome and evolution of African mole rats.</title>
        <authorList>
            <person name="Gladyshev V.N."/>
            <person name="Fang X."/>
        </authorList>
    </citation>
    <scope>NUCLEOTIDE SEQUENCE [LARGE SCALE GENOMIC DNA]</scope>
    <source>
        <tissue evidence="4">Liver</tissue>
    </source>
</reference>
<feature type="coiled-coil region" evidence="2">
    <location>
        <begin position="209"/>
        <end position="258"/>
    </location>
</feature>
<dbReference type="PANTHER" id="PTHR23158:SF38">
    <property type="entry name" value="MELANOMA INHIBITORY ACTIVITY PROTEIN 2"/>
    <property type="match status" value="1"/>
</dbReference>
<organism evidence="4 5">
    <name type="scientific">Fukomys damarensis</name>
    <name type="common">Damaraland mole rat</name>
    <name type="synonym">Cryptomys damarensis</name>
    <dbReference type="NCBI Taxonomy" id="885580"/>
    <lineage>
        <taxon>Eukaryota</taxon>
        <taxon>Metazoa</taxon>
        <taxon>Chordata</taxon>
        <taxon>Craniata</taxon>
        <taxon>Vertebrata</taxon>
        <taxon>Euteleostomi</taxon>
        <taxon>Mammalia</taxon>
        <taxon>Eutheria</taxon>
        <taxon>Euarchontoglires</taxon>
        <taxon>Glires</taxon>
        <taxon>Rodentia</taxon>
        <taxon>Hystricomorpha</taxon>
        <taxon>Bathyergidae</taxon>
        <taxon>Fukomys</taxon>
    </lineage>
</organism>